<dbReference type="Proteomes" id="UP000294530">
    <property type="component" value="Unassembled WGS sequence"/>
</dbReference>
<protein>
    <submittedName>
        <fullName evidence="3">Uncharacterized protein</fullName>
    </submittedName>
</protein>
<accession>A0A976FM20</accession>
<sequence>MRFAFVWLVVMIAASVAASDTTDSTRKALATKETTTSVVAKPSAHQRRRLGWSPQISEWLTKLGEKAFIQKIKAFFRKFWPSKTAKTTTEPPVDNPSFPHPVVPLHAQSDTIPITKVSPVSPPGMSASTKLNDPPVPPSASIPVVEPIKPPVSTIGANHDKPPVSTIGANLDAPPSSFSFVRVRRLTD</sequence>
<dbReference type="EMBL" id="SHOA02000005">
    <property type="protein sequence ID" value="TDH69188.1"/>
    <property type="molecule type" value="Genomic_DNA"/>
</dbReference>
<feature type="region of interest" description="Disordered" evidence="1">
    <location>
        <begin position="118"/>
        <end position="138"/>
    </location>
</feature>
<reference evidence="3 4" key="1">
    <citation type="journal article" date="2021" name="Genome Biol.">
        <title>AFLAP: assembly-free linkage analysis pipeline using k-mers from genome sequencing data.</title>
        <authorList>
            <person name="Fletcher K."/>
            <person name="Zhang L."/>
            <person name="Gil J."/>
            <person name="Han R."/>
            <person name="Cavanaugh K."/>
            <person name="Michelmore R."/>
        </authorList>
    </citation>
    <scope>NUCLEOTIDE SEQUENCE [LARGE SCALE GENOMIC DNA]</scope>
    <source>
        <strain evidence="3 4">SF5</strain>
    </source>
</reference>
<keyword evidence="2" id="KW-0732">Signal</keyword>
<dbReference type="KEGG" id="blac:94346057"/>
<proteinExistence type="predicted"/>
<evidence type="ECO:0000256" key="1">
    <source>
        <dbReference type="SAM" id="MobiDB-lite"/>
    </source>
</evidence>
<gene>
    <name evidence="3" type="ORF">CCR75_002288</name>
</gene>
<evidence type="ECO:0000313" key="4">
    <source>
        <dbReference type="Proteomes" id="UP000294530"/>
    </source>
</evidence>
<dbReference type="RefSeq" id="XP_067818687.1">
    <property type="nucleotide sequence ID" value="XM_067960386.1"/>
</dbReference>
<name>A0A976FM20_BRELC</name>
<feature type="chain" id="PRO_5036972125" evidence="2">
    <location>
        <begin position="19"/>
        <end position="188"/>
    </location>
</feature>
<organism evidence="3 4">
    <name type="scientific">Bremia lactucae</name>
    <name type="common">Lettuce downy mildew</name>
    <dbReference type="NCBI Taxonomy" id="4779"/>
    <lineage>
        <taxon>Eukaryota</taxon>
        <taxon>Sar</taxon>
        <taxon>Stramenopiles</taxon>
        <taxon>Oomycota</taxon>
        <taxon>Peronosporomycetes</taxon>
        <taxon>Peronosporales</taxon>
        <taxon>Peronosporaceae</taxon>
        <taxon>Bremia</taxon>
    </lineage>
</organism>
<dbReference type="AlphaFoldDB" id="A0A976FM20"/>
<keyword evidence="4" id="KW-1185">Reference proteome</keyword>
<comment type="caution">
    <text evidence="3">The sequence shown here is derived from an EMBL/GenBank/DDBJ whole genome shotgun (WGS) entry which is preliminary data.</text>
</comment>
<evidence type="ECO:0000256" key="2">
    <source>
        <dbReference type="SAM" id="SignalP"/>
    </source>
</evidence>
<dbReference type="GeneID" id="94346057"/>
<evidence type="ECO:0000313" key="3">
    <source>
        <dbReference type="EMBL" id="TDH69188.1"/>
    </source>
</evidence>
<feature type="signal peptide" evidence="2">
    <location>
        <begin position="1"/>
        <end position="18"/>
    </location>
</feature>